<keyword evidence="3" id="KW-1185">Reference proteome</keyword>
<protein>
    <submittedName>
        <fullName evidence="2">2-5-diamino-6-ribosylamino-4(3H)-pyrimidinone 5'-phosphate reductase</fullName>
    </submittedName>
</protein>
<accession>A0AAD6BW99</accession>
<dbReference type="Gene3D" id="2.115.10.20">
    <property type="entry name" value="Glycosyl hydrolase domain, family 43"/>
    <property type="match status" value="1"/>
</dbReference>
<reference evidence="2" key="1">
    <citation type="submission" date="2022-12" db="EMBL/GenBank/DDBJ databases">
        <authorList>
            <person name="Petersen C."/>
        </authorList>
    </citation>
    <scope>NUCLEOTIDE SEQUENCE</scope>
    <source>
        <strain evidence="2">IBT 16125</strain>
    </source>
</reference>
<dbReference type="SUPFAM" id="SSF75005">
    <property type="entry name" value="Arabinanase/levansucrase/invertase"/>
    <property type="match status" value="1"/>
</dbReference>
<name>A0AAD6BW99_9EURO</name>
<gene>
    <name evidence="2" type="ORF">N7458_012367</name>
</gene>
<dbReference type="RefSeq" id="XP_056760503.1">
    <property type="nucleotide sequence ID" value="XM_056915749.1"/>
</dbReference>
<evidence type="ECO:0000256" key="1">
    <source>
        <dbReference type="ARBA" id="ARBA00022729"/>
    </source>
</evidence>
<organism evidence="2 3">
    <name type="scientific">Penicillium daleae</name>
    <dbReference type="NCBI Taxonomy" id="63821"/>
    <lineage>
        <taxon>Eukaryota</taxon>
        <taxon>Fungi</taxon>
        <taxon>Dikarya</taxon>
        <taxon>Ascomycota</taxon>
        <taxon>Pezizomycotina</taxon>
        <taxon>Eurotiomycetes</taxon>
        <taxon>Eurotiomycetidae</taxon>
        <taxon>Eurotiales</taxon>
        <taxon>Aspergillaceae</taxon>
        <taxon>Penicillium</taxon>
    </lineage>
</organism>
<dbReference type="Proteomes" id="UP001213681">
    <property type="component" value="Unassembled WGS sequence"/>
</dbReference>
<dbReference type="EMBL" id="JAPVEA010000009">
    <property type="protein sequence ID" value="KAJ5433211.1"/>
    <property type="molecule type" value="Genomic_DNA"/>
</dbReference>
<proteinExistence type="predicted"/>
<evidence type="ECO:0000313" key="2">
    <source>
        <dbReference type="EMBL" id="KAJ5433211.1"/>
    </source>
</evidence>
<reference evidence="2" key="2">
    <citation type="journal article" date="2023" name="IMA Fungus">
        <title>Comparative genomic study of the Penicillium genus elucidates a diverse pangenome and 15 lateral gene transfer events.</title>
        <authorList>
            <person name="Petersen C."/>
            <person name="Sorensen T."/>
            <person name="Nielsen M.R."/>
            <person name="Sondergaard T.E."/>
            <person name="Sorensen J.L."/>
            <person name="Fitzpatrick D.A."/>
            <person name="Frisvad J.C."/>
            <person name="Nielsen K.L."/>
        </authorList>
    </citation>
    <scope>NUCLEOTIDE SEQUENCE</scope>
    <source>
        <strain evidence="2">IBT 16125</strain>
    </source>
</reference>
<dbReference type="GeneID" id="81605992"/>
<keyword evidence="1" id="KW-0732">Signal</keyword>
<evidence type="ECO:0000313" key="3">
    <source>
        <dbReference type="Proteomes" id="UP001213681"/>
    </source>
</evidence>
<sequence length="90" mass="9230">MYDTTKYDVSYATASAIAGSYTKAHAPDAPLLVTGASSNVGELSGPGGADFNGDGSNIVFHAFENGKDIWNGRAMYVADIGAGNNILSVL</sequence>
<dbReference type="AlphaFoldDB" id="A0AAD6BW99"/>
<dbReference type="InterPro" id="IPR023296">
    <property type="entry name" value="Glyco_hydro_beta-prop_sf"/>
</dbReference>
<comment type="caution">
    <text evidence="2">The sequence shown here is derived from an EMBL/GenBank/DDBJ whole genome shotgun (WGS) entry which is preliminary data.</text>
</comment>